<evidence type="ECO:0000313" key="1">
    <source>
        <dbReference type="EMBL" id="KAJ7963014.1"/>
    </source>
</evidence>
<dbReference type="AlphaFoldDB" id="A0AAD7PQ37"/>
<dbReference type="Proteomes" id="UP001163823">
    <property type="component" value="Chromosome 7"/>
</dbReference>
<keyword evidence="2" id="KW-1185">Reference proteome</keyword>
<accession>A0AAD7PQ37</accession>
<dbReference type="EMBL" id="JARAOO010000007">
    <property type="protein sequence ID" value="KAJ7963014.1"/>
    <property type="molecule type" value="Genomic_DNA"/>
</dbReference>
<evidence type="ECO:0000313" key="2">
    <source>
        <dbReference type="Proteomes" id="UP001163823"/>
    </source>
</evidence>
<dbReference type="InterPro" id="IPR004158">
    <property type="entry name" value="DUF247_pln"/>
</dbReference>
<comment type="caution">
    <text evidence="1">The sequence shown here is derived from an EMBL/GenBank/DDBJ whole genome shotgun (WGS) entry which is preliminary data.</text>
</comment>
<sequence length="293" mass="34500">MRRAYEFAYDPEVVTIGPFHYKKERQELLTVTEQHKIQFLFRSPYMHSQTSDEKEVRLGKLAEEMKKLEERTRCCYSEAFADICSDDFVRMMVLDGCLILHLFHCWDHNRQFYQEFASGSLLRERWIVPAIGMDLVKLENQLPFFVLQKLYQLTRPIDNEQSLLTLASEFLQSLSLKAEKLPTESYPQHLLALYHSMFEPLTGSRPSHGTQKSSDQEFLIPRAKELIYHGIQIRKGNEQRLLEIKHGKPYLLEIPPLFIDNNIGSILRNLVAYEQCFRDVQPYFTSYIVFLHG</sequence>
<reference evidence="1" key="1">
    <citation type="journal article" date="2023" name="Science">
        <title>Elucidation of the pathway for biosynthesis of saponin adjuvants from the soapbark tree.</title>
        <authorList>
            <person name="Reed J."/>
            <person name="Orme A."/>
            <person name="El-Demerdash A."/>
            <person name="Owen C."/>
            <person name="Martin L.B.B."/>
            <person name="Misra R.C."/>
            <person name="Kikuchi S."/>
            <person name="Rejzek M."/>
            <person name="Martin A.C."/>
            <person name="Harkess A."/>
            <person name="Leebens-Mack J."/>
            <person name="Louveau T."/>
            <person name="Stephenson M.J."/>
            <person name="Osbourn A."/>
        </authorList>
    </citation>
    <scope>NUCLEOTIDE SEQUENCE</scope>
    <source>
        <strain evidence="1">S10</strain>
    </source>
</reference>
<dbReference type="PANTHER" id="PTHR31170:SF25">
    <property type="entry name" value="BNAA09G04570D PROTEIN"/>
    <property type="match status" value="1"/>
</dbReference>
<name>A0AAD7PQ37_QUISA</name>
<dbReference type="PANTHER" id="PTHR31170">
    <property type="entry name" value="BNAC04G53230D PROTEIN"/>
    <property type="match status" value="1"/>
</dbReference>
<gene>
    <name evidence="1" type="ORF">O6P43_018162</name>
</gene>
<protein>
    <submittedName>
        <fullName evidence="1">Uncharacterized protein</fullName>
    </submittedName>
</protein>
<dbReference type="Pfam" id="PF03140">
    <property type="entry name" value="DUF247"/>
    <property type="match status" value="1"/>
</dbReference>
<organism evidence="1 2">
    <name type="scientific">Quillaja saponaria</name>
    <name type="common">Soap bark tree</name>
    <dbReference type="NCBI Taxonomy" id="32244"/>
    <lineage>
        <taxon>Eukaryota</taxon>
        <taxon>Viridiplantae</taxon>
        <taxon>Streptophyta</taxon>
        <taxon>Embryophyta</taxon>
        <taxon>Tracheophyta</taxon>
        <taxon>Spermatophyta</taxon>
        <taxon>Magnoliopsida</taxon>
        <taxon>eudicotyledons</taxon>
        <taxon>Gunneridae</taxon>
        <taxon>Pentapetalae</taxon>
        <taxon>rosids</taxon>
        <taxon>fabids</taxon>
        <taxon>Fabales</taxon>
        <taxon>Quillajaceae</taxon>
        <taxon>Quillaja</taxon>
    </lineage>
</organism>
<proteinExistence type="predicted"/>